<sequence length="249" mass="27311">MPKVGLGHGRPGFGNGHCPRETGILDDLTYGLRNAGYQETEGFDFDVSYRLGTEYGNFSATWQNTYVSKNNLKTTNDADTPESVYVSFGGSFRLRSNLNLNWENGPYSANWGMRYYSAMKEECYFDEFCSDPNYAAPDTQGQIVPMNRTGSNTFHDVQFSVKTPLERHRGGGCEQRVQPLRGAVVRPGQLELRLLRRLRHRPVRVHEVPAALLIPAPAVPAAVPAGAAAFFWPASGPGHAGGPPPPGPV</sequence>
<evidence type="ECO:0000256" key="1">
    <source>
        <dbReference type="ARBA" id="ARBA00004442"/>
    </source>
</evidence>
<dbReference type="Proteomes" id="UP001160550">
    <property type="component" value="Unassembled WGS sequence"/>
</dbReference>
<dbReference type="SUPFAM" id="SSF56935">
    <property type="entry name" value="Porins"/>
    <property type="match status" value="1"/>
</dbReference>
<comment type="caution">
    <text evidence="4">The sequence shown here is derived from an EMBL/GenBank/DDBJ whole genome shotgun (WGS) entry which is preliminary data.</text>
</comment>
<proteinExistence type="predicted"/>
<protein>
    <recommendedName>
        <fullName evidence="6">TonB-dependent receptor</fullName>
    </recommendedName>
</protein>
<dbReference type="RefSeq" id="WP_280941569.1">
    <property type="nucleotide sequence ID" value="NZ_JARYGX010000010.1"/>
</dbReference>
<keyword evidence="5" id="KW-1185">Reference proteome</keyword>
<comment type="subcellular location">
    <subcellularLocation>
        <location evidence="1">Cell outer membrane</location>
    </subcellularLocation>
</comment>
<dbReference type="InterPro" id="IPR036942">
    <property type="entry name" value="Beta-barrel_TonB_sf"/>
</dbReference>
<reference evidence="4" key="1">
    <citation type="journal article" date="2007" name="Int. J. Syst. Evol. Microbiol.">
        <title>Luteimonas composti sp. nov., a moderately thermophilic bacterium isolated from food waste.</title>
        <authorList>
            <person name="Young C.C."/>
            <person name="Kampfer P."/>
            <person name="Chen W.M."/>
            <person name="Yen W.S."/>
            <person name="Arun A.B."/>
            <person name="Lai W.A."/>
            <person name="Shen F.T."/>
            <person name="Rekha P.D."/>
            <person name="Lin K.Y."/>
            <person name="Chou J.H."/>
        </authorList>
    </citation>
    <scope>NUCLEOTIDE SEQUENCE</scope>
    <source>
        <strain evidence="4">CC-YY355</strain>
    </source>
</reference>
<keyword evidence="3" id="KW-0998">Cell outer membrane</keyword>
<evidence type="ECO:0000313" key="4">
    <source>
        <dbReference type="EMBL" id="MDH7452364.1"/>
    </source>
</evidence>
<evidence type="ECO:0000256" key="2">
    <source>
        <dbReference type="ARBA" id="ARBA00023136"/>
    </source>
</evidence>
<reference evidence="4" key="2">
    <citation type="submission" date="2023-04" db="EMBL/GenBank/DDBJ databases">
        <authorList>
            <person name="Sun J.-Q."/>
        </authorList>
    </citation>
    <scope>NUCLEOTIDE SEQUENCE</scope>
    <source>
        <strain evidence="4">CC-YY355</strain>
    </source>
</reference>
<keyword evidence="2" id="KW-0472">Membrane</keyword>
<dbReference type="Gene3D" id="2.40.170.20">
    <property type="entry name" value="TonB-dependent receptor, beta-barrel domain"/>
    <property type="match status" value="1"/>
</dbReference>
<evidence type="ECO:0008006" key="6">
    <source>
        <dbReference type="Google" id="ProtNLM"/>
    </source>
</evidence>
<gene>
    <name evidence="4" type="ORF">QF205_04595</name>
</gene>
<evidence type="ECO:0000256" key="3">
    <source>
        <dbReference type="ARBA" id="ARBA00023237"/>
    </source>
</evidence>
<name>A0ABT6MPJ3_9GAMM</name>
<accession>A0ABT6MPJ3</accession>
<organism evidence="4 5">
    <name type="scientific">Luteimonas composti</name>
    <dbReference type="NCBI Taxonomy" id="398257"/>
    <lineage>
        <taxon>Bacteria</taxon>
        <taxon>Pseudomonadati</taxon>
        <taxon>Pseudomonadota</taxon>
        <taxon>Gammaproteobacteria</taxon>
        <taxon>Lysobacterales</taxon>
        <taxon>Lysobacteraceae</taxon>
        <taxon>Luteimonas</taxon>
    </lineage>
</organism>
<dbReference type="PANTHER" id="PTHR47234">
    <property type="match status" value="1"/>
</dbReference>
<dbReference type="PANTHER" id="PTHR47234:SF2">
    <property type="entry name" value="TONB-DEPENDENT RECEPTOR"/>
    <property type="match status" value="1"/>
</dbReference>
<dbReference type="EMBL" id="JARYGX010000010">
    <property type="protein sequence ID" value="MDH7452364.1"/>
    <property type="molecule type" value="Genomic_DNA"/>
</dbReference>
<evidence type="ECO:0000313" key="5">
    <source>
        <dbReference type="Proteomes" id="UP001160550"/>
    </source>
</evidence>